<evidence type="ECO:0000313" key="2">
    <source>
        <dbReference type="EMBL" id="THV61353.1"/>
    </source>
</evidence>
<name>A0A4S8RRM6_9FLAO</name>
<evidence type="ECO:0000256" key="1">
    <source>
        <dbReference type="SAM" id="Phobius"/>
    </source>
</evidence>
<protein>
    <submittedName>
        <fullName evidence="2">Uncharacterized protein</fullName>
    </submittedName>
</protein>
<dbReference type="Proteomes" id="UP000310406">
    <property type="component" value="Unassembled WGS sequence"/>
</dbReference>
<keyword evidence="1" id="KW-0472">Membrane</keyword>
<gene>
    <name evidence="2" type="ORF">EZV76_03215</name>
</gene>
<organism evidence="2 3">
    <name type="scientific">Flagellimonas alvinocaridis</name>
    <dbReference type="NCBI Taxonomy" id="2530200"/>
    <lineage>
        <taxon>Bacteria</taxon>
        <taxon>Pseudomonadati</taxon>
        <taxon>Bacteroidota</taxon>
        <taxon>Flavobacteriia</taxon>
        <taxon>Flavobacteriales</taxon>
        <taxon>Flavobacteriaceae</taxon>
        <taxon>Flagellimonas</taxon>
    </lineage>
</organism>
<accession>A0A4S8RRM6</accession>
<dbReference type="RefSeq" id="WP_136565133.1">
    <property type="nucleotide sequence ID" value="NZ_SNTZ01000001.1"/>
</dbReference>
<dbReference type="EMBL" id="SNTZ01000001">
    <property type="protein sequence ID" value="THV61353.1"/>
    <property type="molecule type" value="Genomic_DNA"/>
</dbReference>
<keyword evidence="1" id="KW-1133">Transmembrane helix</keyword>
<evidence type="ECO:0000313" key="3">
    <source>
        <dbReference type="Proteomes" id="UP000310406"/>
    </source>
</evidence>
<feature type="transmembrane region" description="Helical" evidence="1">
    <location>
        <begin position="20"/>
        <end position="39"/>
    </location>
</feature>
<sequence length="136" mass="15835">MKFEERYGNFTNKQIKKTLLFAMILIIGFMILVLMEVLGRKDMMLKYDQEVDLLVTKVKRDKGVLTLQDSIAISGATPLISPIKKMKAFANYKDNFPQKYFLDQIVPKYRIIRKANSDTITIYHYGDTLLFKLLSD</sequence>
<proteinExistence type="predicted"/>
<keyword evidence="1" id="KW-0812">Transmembrane</keyword>
<dbReference type="AlphaFoldDB" id="A0A4S8RRM6"/>
<comment type="caution">
    <text evidence="2">The sequence shown here is derived from an EMBL/GenBank/DDBJ whole genome shotgun (WGS) entry which is preliminary data.</text>
</comment>
<reference evidence="2 3" key="1">
    <citation type="submission" date="2019-03" db="EMBL/GenBank/DDBJ databases">
        <title>Muricauda SCR12 sp.nov, a marine bacterium isolated from Pacific Ocean:the Okinawa trough.</title>
        <authorList>
            <person name="Liu L."/>
        </authorList>
    </citation>
    <scope>NUCLEOTIDE SEQUENCE [LARGE SCALE GENOMIC DNA]</scope>
    <source>
        <strain evidence="2 3">SCR12</strain>
    </source>
</reference>
<keyword evidence="3" id="KW-1185">Reference proteome</keyword>